<keyword evidence="3" id="KW-1185">Reference proteome</keyword>
<dbReference type="AlphaFoldDB" id="A0AAQ3QFW6"/>
<organism evidence="2 3">
    <name type="scientific">Canna indica</name>
    <name type="common">Indian-shot</name>
    <dbReference type="NCBI Taxonomy" id="4628"/>
    <lineage>
        <taxon>Eukaryota</taxon>
        <taxon>Viridiplantae</taxon>
        <taxon>Streptophyta</taxon>
        <taxon>Embryophyta</taxon>
        <taxon>Tracheophyta</taxon>
        <taxon>Spermatophyta</taxon>
        <taxon>Magnoliopsida</taxon>
        <taxon>Liliopsida</taxon>
        <taxon>Zingiberales</taxon>
        <taxon>Cannaceae</taxon>
        <taxon>Canna</taxon>
    </lineage>
</organism>
<evidence type="ECO:0000256" key="1">
    <source>
        <dbReference type="SAM" id="MobiDB-lite"/>
    </source>
</evidence>
<evidence type="ECO:0000313" key="2">
    <source>
        <dbReference type="EMBL" id="WOL07951.1"/>
    </source>
</evidence>
<dbReference type="EMBL" id="CP136894">
    <property type="protein sequence ID" value="WOL07951.1"/>
    <property type="molecule type" value="Genomic_DNA"/>
</dbReference>
<protein>
    <submittedName>
        <fullName evidence="2">Uncharacterized protein</fullName>
    </submittedName>
</protein>
<sequence length="126" mass="13940">MRKSIGSGVMSGVSRSLLIEILNYATGVVCLLEFRMVQQMDADSSMCYLTNGYTSPFYYGGYHDPRFGYDGMWSPVPWYDGTTFANGQQRPAAASSTSFVTSNVENNTSSRNQNLHLSHSSHGVFQ</sequence>
<accession>A0AAQ3QFW6</accession>
<gene>
    <name evidence="2" type="ORF">Cni_G16701</name>
</gene>
<name>A0AAQ3QFW6_9LILI</name>
<evidence type="ECO:0000313" key="3">
    <source>
        <dbReference type="Proteomes" id="UP001327560"/>
    </source>
</evidence>
<feature type="region of interest" description="Disordered" evidence="1">
    <location>
        <begin position="95"/>
        <end position="126"/>
    </location>
</feature>
<reference evidence="2 3" key="1">
    <citation type="submission" date="2023-10" db="EMBL/GenBank/DDBJ databases">
        <title>Chromosome-scale genome assembly provides insights into flower coloration mechanisms of Canna indica.</title>
        <authorList>
            <person name="Li C."/>
        </authorList>
    </citation>
    <scope>NUCLEOTIDE SEQUENCE [LARGE SCALE GENOMIC DNA]</scope>
    <source>
        <tissue evidence="2">Flower</tissue>
    </source>
</reference>
<proteinExistence type="predicted"/>
<dbReference type="Proteomes" id="UP001327560">
    <property type="component" value="Chromosome 5"/>
</dbReference>